<evidence type="ECO:0000313" key="4">
    <source>
        <dbReference type="Proteomes" id="UP000326396"/>
    </source>
</evidence>
<feature type="transmembrane region" description="Helical" evidence="2">
    <location>
        <begin position="48"/>
        <end position="66"/>
    </location>
</feature>
<feature type="transmembrane region" description="Helical" evidence="2">
    <location>
        <begin position="14"/>
        <end position="36"/>
    </location>
</feature>
<accession>A0A5N6MAH9</accession>
<keyword evidence="2" id="KW-1133">Transmembrane helix</keyword>
<protein>
    <recommendedName>
        <fullName evidence="5">DUF4220 domain-containing protein</fullName>
    </recommendedName>
</protein>
<name>A0A5N6MAH9_9ASTR</name>
<comment type="caution">
    <text evidence="3">The sequence shown here is derived from an EMBL/GenBank/DDBJ whole genome shotgun (WGS) entry which is preliminary data.</text>
</comment>
<evidence type="ECO:0000256" key="2">
    <source>
        <dbReference type="SAM" id="Phobius"/>
    </source>
</evidence>
<sequence>MGDQSSAEVMLPWVGLYAVLASLICIIVMGADAILAIWQWKLWFPNKFFTLNAATITLIAVAMKLPVDLSTNLVRTKFLSILFLVTMLANFLPSLGLMNDRELLMNIVALAILMITIVVNMVIQMLFQLSFGSTLMIPFIFSLLWPFSVALTVSATRKKLELRYKESQQFVSSHQEKMFSSKELKLYVKKYWMMAETHNPQFVIACSSVSSAFGSFAKRFIKAGNTSNSNMNSEIEEYSKYVVQIEEEAKLSKRILRNMLRSITQLLDAQKEPCNLMKLLEKSKGFRGVFEFDNHGMIQHLYPDQSHNCWSLVVITLATIAIALPNIANVHFTGLLVGIKEGLQIVRHIEHCLNADGELVNAIKSASRVWKEVEVHRTWLLVDLQKKACKGKKSKDIFKWLGDEAEKIMKKFSNKKRSIDQSPYKFILANSMYRISKTILMHINEHEIQLNDEEIYERISTIIADVLLACFTNLPRVIRMKCQHNTIEKRGDNIRIAAQLLGKSKRILKILKARPLPNIDQDSMAYIDKWRAVCDSQILDYDVSSSETQPSSSSGNESLITINLQ</sequence>
<keyword evidence="2" id="KW-0812">Transmembrane</keyword>
<dbReference type="AlphaFoldDB" id="A0A5N6MAH9"/>
<feature type="transmembrane region" description="Helical" evidence="2">
    <location>
        <begin position="78"/>
        <end position="96"/>
    </location>
</feature>
<dbReference type="PANTHER" id="PTHR35307">
    <property type="entry name" value="PROTEIN, PUTATIVE-RELATED"/>
    <property type="match status" value="1"/>
</dbReference>
<dbReference type="EMBL" id="SZYD01000016">
    <property type="protein sequence ID" value="KAD3337639.1"/>
    <property type="molecule type" value="Genomic_DNA"/>
</dbReference>
<gene>
    <name evidence="3" type="ORF">E3N88_33159</name>
</gene>
<feature type="transmembrane region" description="Helical" evidence="2">
    <location>
        <begin position="135"/>
        <end position="155"/>
    </location>
</feature>
<feature type="transmembrane region" description="Helical" evidence="2">
    <location>
        <begin position="103"/>
        <end position="123"/>
    </location>
</feature>
<dbReference type="Proteomes" id="UP000326396">
    <property type="component" value="Linkage Group LG6"/>
</dbReference>
<reference evidence="3 4" key="1">
    <citation type="submission" date="2019-05" db="EMBL/GenBank/DDBJ databases">
        <title>Mikania micrantha, genome provides insights into the molecular mechanism of rapid growth.</title>
        <authorList>
            <person name="Liu B."/>
        </authorList>
    </citation>
    <scope>NUCLEOTIDE SEQUENCE [LARGE SCALE GENOMIC DNA]</scope>
    <source>
        <strain evidence="3">NLD-2019</strain>
        <tissue evidence="3">Leaf</tissue>
    </source>
</reference>
<dbReference type="OrthoDB" id="1915303at2759"/>
<evidence type="ECO:0000256" key="1">
    <source>
        <dbReference type="SAM" id="MobiDB-lite"/>
    </source>
</evidence>
<organism evidence="3 4">
    <name type="scientific">Mikania micrantha</name>
    <name type="common">bitter vine</name>
    <dbReference type="NCBI Taxonomy" id="192012"/>
    <lineage>
        <taxon>Eukaryota</taxon>
        <taxon>Viridiplantae</taxon>
        <taxon>Streptophyta</taxon>
        <taxon>Embryophyta</taxon>
        <taxon>Tracheophyta</taxon>
        <taxon>Spermatophyta</taxon>
        <taxon>Magnoliopsida</taxon>
        <taxon>eudicotyledons</taxon>
        <taxon>Gunneridae</taxon>
        <taxon>Pentapetalae</taxon>
        <taxon>asterids</taxon>
        <taxon>campanulids</taxon>
        <taxon>Asterales</taxon>
        <taxon>Asteraceae</taxon>
        <taxon>Asteroideae</taxon>
        <taxon>Heliantheae alliance</taxon>
        <taxon>Eupatorieae</taxon>
        <taxon>Mikania</taxon>
    </lineage>
</organism>
<keyword evidence="2" id="KW-0472">Membrane</keyword>
<evidence type="ECO:0000313" key="3">
    <source>
        <dbReference type="EMBL" id="KAD3337639.1"/>
    </source>
</evidence>
<evidence type="ECO:0008006" key="5">
    <source>
        <dbReference type="Google" id="ProtNLM"/>
    </source>
</evidence>
<feature type="compositionally biased region" description="Low complexity" evidence="1">
    <location>
        <begin position="544"/>
        <end position="558"/>
    </location>
</feature>
<keyword evidence="4" id="KW-1185">Reference proteome</keyword>
<proteinExistence type="predicted"/>
<dbReference type="PANTHER" id="PTHR35307:SF9">
    <property type="entry name" value="TRANSMEMBRANE PROTEIN"/>
    <property type="match status" value="1"/>
</dbReference>
<feature type="transmembrane region" description="Helical" evidence="2">
    <location>
        <begin position="309"/>
        <end position="328"/>
    </location>
</feature>
<feature type="region of interest" description="Disordered" evidence="1">
    <location>
        <begin position="544"/>
        <end position="565"/>
    </location>
</feature>